<dbReference type="InterPro" id="IPR003362">
    <property type="entry name" value="Bact_transf"/>
</dbReference>
<keyword evidence="4 7" id="KW-0812">Transmembrane</keyword>
<dbReference type="InParanoid" id="A0A3N1HKG5"/>
<feature type="transmembrane region" description="Helical" evidence="7">
    <location>
        <begin position="188"/>
        <end position="205"/>
    </location>
</feature>
<feature type="transmembrane region" description="Helical" evidence="7">
    <location>
        <begin position="123"/>
        <end position="144"/>
    </location>
</feature>
<feature type="transmembrane region" description="Helical" evidence="7">
    <location>
        <begin position="364"/>
        <end position="384"/>
    </location>
</feature>
<dbReference type="NCBIfam" id="TIGR03025">
    <property type="entry name" value="EPS_sugtrans"/>
    <property type="match status" value="1"/>
</dbReference>
<protein>
    <submittedName>
        <fullName evidence="9">Exopolysaccharide biosynthesis polyprenyl glycosylphosphotransferase</fullName>
    </submittedName>
</protein>
<evidence type="ECO:0000256" key="1">
    <source>
        <dbReference type="ARBA" id="ARBA00004141"/>
    </source>
</evidence>
<evidence type="ECO:0000259" key="8">
    <source>
        <dbReference type="Pfam" id="PF02397"/>
    </source>
</evidence>
<evidence type="ECO:0000256" key="3">
    <source>
        <dbReference type="ARBA" id="ARBA00022679"/>
    </source>
</evidence>
<dbReference type="EMBL" id="RJKN01000005">
    <property type="protein sequence ID" value="ROP42984.1"/>
    <property type="molecule type" value="Genomic_DNA"/>
</dbReference>
<evidence type="ECO:0000256" key="7">
    <source>
        <dbReference type="SAM" id="Phobius"/>
    </source>
</evidence>
<evidence type="ECO:0000256" key="4">
    <source>
        <dbReference type="ARBA" id="ARBA00022692"/>
    </source>
</evidence>
<sequence length="551" mass="58284">MSAATEDGALAGIGLPGSTSADVVPEAAPGALRVPGARVAGDDEVAAERRGHAAVDRRPWTDRTPFERDGSCPDEVARAAARRRSAWTTPLVRRALLGDGLVAGVVVAATVVSLRAVGTDVEAHAVALAGLLAAAVWVGALGALRGYEWRRLGDGVEEFSSVLRAAVAVVAGLGVVAFSLQLLLPRRLVLVAVPLVALLTCWHRYRLRHHLRTSRARGDVPALRTLVVGDASSVTEMLGDLRRSQGHAMSVVGVCTPDPASWEGGADGSGPAAVGAVATVPQAVVDHDVDVVVVVGSHLSGGALRRLSWALESTGADLVVAPGLVEVTGPALQLRPAAGLSLLHVERPSARSGRMLGKTVLDRVLGSALLLAASPVLLGAALAVRVTTRGPAFYAQERVGVDGSTFTMYKLRTMVVGADSMVDDLVALSDRDGLMFKMRSDPRVTPVGKVLRRLSLDELPQLWNVVRGDMSLVGPRPPLPREYDGYHDSVHLRLRVRPGITGLWQVSGRADLSWEESMRLDLRYVDNWSIAMDLQILWKTGRAVLGRSGAY</sequence>
<feature type="domain" description="Bacterial sugar transferase" evidence="8">
    <location>
        <begin position="358"/>
        <end position="545"/>
    </location>
</feature>
<keyword evidence="10" id="KW-1185">Reference proteome</keyword>
<keyword evidence="5 7" id="KW-1133">Transmembrane helix</keyword>
<keyword evidence="6 7" id="KW-0472">Membrane</keyword>
<name>A0A3N1HKG5_9ACTN</name>
<evidence type="ECO:0000256" key="5">
    <source>
        <dbReference type="ARBA" id="ARBA00022989"/>
    </source>
</evidence>
<dbReference type="Proteomes" id="UP000276232">
    <property type="component" value="Unassembled WGS sequence"/>
</dbReference>
<comment type="caution">
    <text evidence="9">The sequence shown here is derived from an EMBL/GenBank/DDBJ whole genome shotgun (WGS) entry which is preliminary data.</text>
</comment>
<dbReference type="AlphaFoldDB" id="A0A3N1HKG5"/>
<dbReference type="RefSeq" id="WP_123380342.1">
    <property type="nucleotide sequence ID" value="NZ_RJKN01000005.1"/>
</dbReference>
<reference evidence="9 10" key="1">
    <citation type="journal article" date="2015" name="Stand. Genomic Sci.">
        <title>Genomic Encyclopedia of Bacterial and Archaeal Type Strains, Phase III: the genomes of soil and plant-associated and newly described type strains.</title>
        <authorList>
            <person name="Whitman W.B."/>
            <person name="Woyke T."/>
            <person name="Klenk H.P."/>
            <person name="Zhou Y."/>
            <person name="Lilburn T.G."/>
            <person name="Beck B.J."/>
            <person name="De Vos P."/>
            <person name="Vandamme P."/>
            <person name="Eisen J.A."/>
            <person name="Garrity G."/>
            <person name="Hugenholtz P."/>
            <person name="Kyrpides N.C."/>
        </authorList>
    </citation>
    <scope>NUCLEOTIDE SEQUENCE [LARGE SCALE GENOMIC DNA]</scope>
    <source>
        <strain evidence="9 10">CECT 7306</strain>
    </source>
</reference>
<dbReference type="PANTHER" id="PTHR30576:SF10">
    <property type="entry name" value="SLL5057 PROTEIN"/>
    <property type="match status" value="1"/>
</dbReference>
<gene>
    <name evidence="9" type="ORF">EDC03_2278</name>
</gene>
<evidence type="ECO:0000313" key="10">
    <source>
        <dbReference type="Proteomes" id="UP000276232"/>
    </source>
</evidence>
<dbReference type="GO" id="GO:0016780">
    <property type="term" value="F:phosphotransferase activity, for other substituted phosphate groups"/>
    <property type="evidence" value="ECO:0007669"/>
    <property type="project" value="TreeGrafter"/>
</dbReference>
<feature type="transmembrane region" description="Helical" evidence="7">
    <location>
        <begin position="165"/>
        <end position="182"/>
    </location>
</feature>
<comment type="subcellular location">
    <subcellularLocation>
        <location evidence="1">Membrane</location>
        <topology evidence="1">Multi-pass membrane protein</topology>
    </subcellularLocation>
</comment>
<keyword evidence="3 9" id="KW-0808">Transferase</keyword>
<feature type="transmembrane region" description="Helical" evidence="7">
    <location>
        <begin position="91"/>
        <end position="117"/>
    </location>
</feature>
<organism evidence="9 10">
    <name type="scientific">Pseudokineococcus lusitanus</name>
    <dbReference type="NCBI Taxonomy" id="763993"/>
    <lineage>
        <taxon>Bacteria</taxon>
        <taxon>Bacillati</taxon>
        <taxon>Actinomycetota</taxon>
        <taxon>Actinomycetes</taxon>
        <taxon>Kineosporiales</taxon>
        <taxon>Kineosporiaceae</taxon>
        <taxon>Pseudokineococcus</taxon>
    </lineage>
</organism>
<dbReference type="OrthoDB" id="9808602at2"/>
<dbReference type="InterPro" id="IPR017475">
    <property type="entry name" value="EPS_sugar_tfrase"/>
</dbReference>
<comment type="similarity">
    <text evidence="2">Belongs to the bacterial sugar transferase family.</text>
</comment>
<evidence type="ECO:0000256" key="6">
    <source>
        <dbReference type="ARBA" id="ARBA00023136"/>
    </source>
</evidence>
<evidence type="ECO:0000256" key="2">
    <source>
        <dbReference type="ARBA" id="ARBA00006464"/>
    </source>
</evidence>
<proteinExistence type="inferred from homology"/>
<dbReference type="GO" id="GO:0016020">
    <property type="term" value="C:membrane"/>
    <property type="evidence" value="ECO:0007669"/>
    <property type="project" value="UniProtKB-SubCell"/>
</dbReference>
<accession>A0A3N1HKG5</accession>
<evidence type="ECO:0000313" key="9">
    <source>
        <dbReference type="EMBL" id="ROP42984.1"/>
    </source>
</evidence>
<dbReference type="PANTHER" id="PTHR30576">
    <property type="entry name" value="COLANIC BIOSYNTHESIS UDP-GLUCOSE LIPID CARRIER TRANSFERASE"/>
    <property type="match status" value="1"/>
</dbReference>
<dbReference type="Pfam" id="PF02397">
    <property type="entry name" value="Bac_transf"/>
    <property type="match status" value="1"/>
</dbReference>